<dbReference type="EMBL" id="HBHT01028854">
    <property type="protein sequence ID" value="CAD9980179.1"/>
    <property type="molecule type" value="Transcribed_RNA"/>
</dbReference>
<feature type="compositionally biased region" description="Low complexity" evidence="4">
    <location>
        <begin position="134"/>
        <end position="149"/>
    </location>
</feature>
<accession>A0A7S3DUA9</accession>
<feature type="region of interest" description="Disordered" evidence="4">
    <location>
        <begin position="1"/>
        <end position="28"/>
    </location>
</feature>
<feature type="compositionally biased region" description="Basic residues" evidence="4">
    <location>
        <begin position="1"/>
        <end position="11"/>
    </location>
</feature>
<evidence type="ECO:0000313" key="5">
    <source>
        <dbReference type="EMBL" id="CAD9980179.1"/>
    </source>
</evidence>
<evidence type="ECO:0000256" key="2">
    <source>
        <dbReference type="ARBA" id="ARBA00008352"/>
    </source>
</evidence>
<feature type="region of interest" description="Disordered" evidence="4">
    <location>
        <begin position="223"/>
        <end position="276"/>
    </location>
</feature>
<comment type="similarity">
    <text evidence="2">Belongs to the eukaryotic RPC7 RNA polymerase subunit family.</text>
</comment>
<organism evidence="5">
    <name type="scientific">Entomoneis paludosa</name>
    <dbReference type="NCBI Taxonomy" id="265537"/>
    <lineage>
        <taxon>Eukaryota</taxon>
        <taxon>Sar</taxon>
        <taxon>Stramenopiles</taxon>
        <taxon>Ochrophyta</taxon>
        <taxon>Bacillariophyta</taxon>
        <taxon>Bacillariophyceae</taxon>
        <taxon>Bacillariophycidae</taxon>
        <taxon>Entomoneidaceae</taxon>
        <taxon>Entomoneis</taxon>
    </lineage>
</organism>
<feature type="compositionally biased region" description="Acidic residues" evidence="4">
    <location>
        <begin position="261"/>
        <end position="276"/>
    </location>
</feature>
<feature type="region of interest" description="Disordered" evidence="4">
    <location>
        <begin position="125"/>
        <end position="153"/>
    </location>
</feature>
<reference evidence="5" key="1">
    <citation type="submission" date="2021-01" db="EMBL/GenBank/DDBJ databases">
        <authorList>
            <person name="Corre E."/>
            <person name="Pelletier E."/>
            <person name="Niang G."/>
            <person name="Scheremetjew M."/>
            <person name="Finn R."/>
            <person name="Kale V."/>
            <person name="Holt S."/>
            <person name="Cochrane G."/>
            <person name="Meng A."/>
            <person name="Brown T."/>
            <person name="Cohen L."/>
        </authorList>
    </citation>
    <scope>NUCLEOTIDE SEQUENCE</scope>
    <source>
        <strain evidence="5">CCMP125</strain>
    </source>
</reference>
<sequence length="276" mass="29766">MSGRGRGRGRGRGAPLSQSKLLLKRSAQEAGLDEQHAVLELSRPSNYGDFLWHSSGRPMTEEDLAALAEESSGSETNTVKLQMTKRSATTKNLVVKQRYFMEHFAASVFHVKVNQNVDIARYNDAEEDGDPTFGTNGSNGSNTSNTTTSRTKPAPDTLVLQAMGSTLAQDERYVPAELGPNRANVEAAKRAMARKKAAAARALPNLDDWEQKEKKGSLLADDALVEGGDEEGGDDLDGLIGDLEDVGEDEDDYGKDHYASDDDDDDGGGEDGEPVF</sequence>
<dbReference type="GO" id="GO:0005666">
    <property type="term" value="C:RNA polymerase III complex"/>
    <property type="evidence" value="ECO:0007669"/>
    <property type="project" value="TreeGrafter"/>
</dbReference>
<evidence type="ECO:0000256" key="4">
    <source>
        <dbReference type="SAM" id="MobiDB-lite"/>
    </source>
</evidence>
<evidence type="ECO:0008006" key="6">
    <source>
        <dbReference type="Google" id="ProtNLM"/>
    </source>
</evidence>
<proteinExistence type="inferred from homology"/>
<comment type="subcellular location">
    <subcellularLocation>
        <location evidence="1">Nucleus</location>
    </subcellularLocation>
</comment>
<evidence type="ECO:0000256" key="3">
    <source>
        <dbReference type="ARBA" id="ARBA00023242"/>
    </source>
</evidence>
<gene>
    <name evidence="5" type="ORF">APAL1065_LOCUS19366</name>
</gene>
<keyword evidence="3" id="KW-0539">Nucleus</keyword>
<protein>
    <recommendedName>
        <fullName evidence="6">DNA-directed RNA polymerase III subunit</fullName>
    </recommendedName>
</protein>
<dbReference type="GO" id="GO:0006383">
    <property type="term" value="P:transcription by RNA polymerase III"/>
    <property type="evidence" value="ECO:0007669"/>
    <property type="project" value="InterPro"/>
</dbReference>
<feature type="compositionally biased region" description="Acidic residues" evidence="4">
    <location>
        <begin position="223"/>
        <end position="253"/>
    </location>
</feature>
<dbReference type="AlphaFoldDB" id="A0A7S3DUA9"/>
<dbReference type="PANTHER" id="PTHR15367:SF2">
    <property type="entry name" value="DNA-DIRECTED RNA POLYMERASE III SUBUNIT"/>
    <property type="match status" value="1"/>
</dbReference>
<dbReference type="InterPro" id="IPR024661">
    <property type="entry name" value="RNA_pol_III_Rpc31"/>
</dbReference>
<dbReference type="PANTHER" id="PTHR15367">
    <property type="entry name" value="DNA-DIRECTED RNA POLYMERASE III"/>
    <property type="match status" value="1"/>
</dbReference>
<evidence type="ECO:0000256" key="1">
    <source>
        <dbReference type="ARBA" id="ARBA00004123"/>
    </source>
</evidence>
<name>A0A7S3DUA9_9STRA</name>